<dbReference type="InterPro" id="IPR036259">
    <property type="entry name" value="MFS_trans_sf"/>
</dbReference>
<evidence type="ECO:0000256" key="1">
    <source>
        <dbReference type="ARBA" id="ARBA00004141"/>
    </source>
</evidence>
<evidence type="ECO:0000313" key="10">
    <source>
        <dbReference type="EMBL" id="KAH7244419.1"/>
    </source>
</evidence>
<dbReference type="OrthoDB" id="5296287at2759"/>
<dbReference type="EMBL" id="JAGMUX010000011">
    <property type="protein sequence ID" value="KAH7244419.1"/>
    <property type="molecule type" value="Genomic_DNA"/>
</dbReference>
<feature type="transmembrane region" description="Helical" evidence="8">
    <location>
        <begin position="99"/>
        <end position="119"/>
    </location>
</feature>
<dbReference type="GeneID" id="70227183"/>
<accession>A0A9P9GTX7</accession>
<dbReference type="Proteomes" id="UP000720189">
    <property type="component" value="Unassembled WGS sequence"/>
</dbReference>
<feature type="transmembrane region" description="Helical" evidence="8">
    <location>
        <begin position="331"/>
        <end position="353"/>
    </location>
</feature>
<dbReference type="RefSeq" id="XP_046047642.1">
    <property type="nucleotide sequence ID" value="XM_046197229.1"/>
</dbReference>
<evidence type="ECO:0000259" key="9">
    <source>
        <dbReference type="PROSITE" id="PS50850"/>
    </source>
</evidence>
<keyword evidence="4 8" id="KW-1133">Transmembrane helix</keyword>
<feature type="transmembrane region" description="Helical" evidence="8">
    <location>
        <begin position="498"/>
        <end position="522"/>
    </location>
</feature>
<feature type="transmembrane region" description="Helical" evidence="8">
    <location>
        <begin position="432"/>
        <end position="451"/>
    </location>
</feature>
<dbReference type="PROSITE" id="PS50850">
    <property type="entry name" value="MFS"/>
    <property type="match status" value="1"/>
</dbReference>
<feature type="transmembrane region" description="Helical" evidence="8">
    <location>
        <begin position="458"/>
        <end position="478"/>
    </location>
</feature>
<evidence type="ECO:0000256" key="4">
    <source>
        <dbReference type="ARBA" id="ARBA00022989"/>
    </source>
</evidence>
<keyword evidence="11" id="KW-1185">Reference proteome</keyword>
<dbReference type="GO" id="GO:0022857">
    <property type="term" value="F:transmembrane transporter activity"/>
    <property type="evidence" value="ECO:0007669"/>
    <property type="project" value="InterPro"/>
</dbReference>
<feature type="transmembrane region" description="Helical" evidence="8">
    <location>
        <begin position="225"/>
        <end position="247"/>
    </location>
</feature>
<dbReference type="SUPFAM" id="SSF103473">
    <property type="entry name" value="MFS general substrate transporter"/>
    <property type="match status" value="1"/>
</dbReference>
<dbReference type="Pfam" id="PF07690">
    <property type="entry name" value="MFS_1"/>
    <property type="match status" value="1"/>
</dbReference>
<name>A0A9P9GTX7_FUSRE</name>
<organism evidence="10 11">
    <name type="scientific">Fusarium redolens</name>
    <dbReference type="NCBI Taxonomy" id="48865"/>
    <lineage>
        <taxon>Eukaryota</taxon>
        <taxon>Fungi</taxon>
        <taxon>Dikarya</taxon>
        <taxon>Ascomycota</taxon>
        <taxon>Pezizomycotina</taxon>
        <taxon>Sordariomycetes</taxon>
        <taxon>Hypocreomycetidae</taxon>
        <taxon>Hypocreales</taxon>
        <taxon>Nectriaceae</taxon>
        <taxon>Fusarium</taxon>
        <taxon>Fusarium redolens species complex</taxon>
    </lineage>
</organism>
<keyword evidence="6" id="KW-0325">Glycoprotein</keyword>
<dbReference type="CDD" id="cd17323">
    <property type="entry name" value="MFS_Tpo1_MDR_like"/>
    <property type="match status" value="1"/>
</dbReference>
<proteinExistence type="inferred from homology"/>
<protein>
    <submittedName>
        <fullName evidence="10">Major facilitator superfamily domain-containing protein</fullName>
    </submittedName>
</protein>
<gene>
    <name evidence="10" type="ORF">BKA55DRAFT_647440</name>
</gene>
<feature type="compositionally biased region" description="Low complexity" evidence="7">
    <location>
        <begin position="68"/>
        <end position="78"/>
    </location>
</feature>
<evidence type="ECO:0000256" key="5">
    <source>
        <dbReference type="ARBA" id="ARBA00023136"/>
    </source>
</evidence>
<comment type="subcellular location">
    <subcellularLocation>
        <location evidence="1">Membrane</location>
        <topology evidence="1">Multi-pass membrane protein</topology>
    </subcellularLocation>
</comment>
<reference evidence="10" key="1">
    <citation type="journal article" date="2021" name="Nat. Commun.">
        <title>Genetic determinants of endophytism in the Arabidopsis root mycobiome.</title>
        <authorList>
            <person name="Mesny F."/>
            <person name="Miyauchi S."/>
            <person name="Thiergart T."/>
            <person name="Pickel B."/>
            <person name="Atanasova L."/>
            <person name="Karlsson M."/>
            <person name="Huettel B."/>
            <person name="Barry K.W."/>
            <person name="Haridas S."/>
            <person name="Chen C."/>
            <person name="Bauer D."/>
            <person name="Andreopoulos W."/>
            <person name="Pangilinan J."/>
            <person name="LaButti K."/>
            <person name="Riley R."/>
            <person name="Lipzen A."/>
            <person name="Clum A."/>
            <person name="Drula E."/>
            <person name="Henrissat B."/>
            <person name="Kohler A."/>
            <person name="Grigoriev I.V."/>
            <person name="Martin F.M."/>
            <person name="Hacquard S."/>
        </authorList>
    </citation>
    <scope>NUCLEOTIDE SEQUENCE</scope>
    <source>
        <strain evidence="10">MPI-CAGE-AT-0023</strain>
    </source>
</reference>
<evidence type="ECO:0000256" key="7">
    <source>
        <dbReference type="SAM" id="MobiDB-lite"/>
    </source>
</evidence>
<dbReference type="PANTHER" id="PTHR23502">
    <property type="entry name" value="MAJOR FACILITATOR SUPERFAMILY"/>
    <property type="match status" value="1"/>
</dbReference>
<evidence type="ECO:0000256" key="2">
    <source>
        <dbReference type="ARBA" id="ARBA00008335"/>
    </source>
</evidence>
<evidence type="ECO:0000256" key="3">
    <source>
        <dbReference type="ARBA" id="ARBA00022692"/>
    </source>
</evidence>
<feature type="region of interest" description="Disordered" evidence="7">
    <location>
        <begin position="32"/>
        <end position="87"/>
    </location>
</feature>
<dbReference type="GO" id="GO:0016020">
    <property type="term" value="C:membrane"/>
    <property type="evidence" value="ECO:0007669"/>
    <property type="project" value="UniProtKB-SubCell"/>
</dbReference>
<comment type="similarity">
    <text evidence="2">Belongs to the major facilitator superfamily.</text>
</comment>
<feature type="transmembrane region" description="Helical" evidence="8">
    <location>
        <begin position="139"/>
        <end position="156"/>
    </location>
</feature>
<sequence length="535" mass="57818">MAKSQVESDKTVCNHETSTMVSFDGAVQGNFIGEEDSTIDKQGDSSAGETNSNDVKATNLSKDVEKSTITTPTPNPNIVDWSGPKDPENPRNWSKAYKLTNVIVISLSVLYTNLATTMFAPGAAIMQREFGFRSSTVEVLTITMASLGFALGQLFIPPMSEVFGRMPIYRTSSVFYMGFTAGCARSTNVAEFLVFRLLTGMAAASYMSTGGGTVADLLPKEERGVAMAIFTAGPLFGPVLGPIVGGFVVENLGWRWCFYLILMLAGAVTLITFLFMHETSSINILKSKTARLRKETGNPNLCAAGDEQTPIKQLVLHALTRPMKFLSTSPIVALISLYIAFNFGVTMLLFATFPTVYENTYHWSVSVSGLAYIGVGIGCAIGVITFAKLSDRLLKAEGGSYRAERRLIMMMFVSPMFPIGLFIYGWTTEYKVHWVVPIIGTAICGPGAVIINSSSQTYIIDIFGPQAAASALAAITLLRNLTGAFLPLAAPTLYADLGLGWGNSVLAFITVGFIPVPIYFYLRGESLRKGFPVEI</sequence>
<feature type="transmembrane region" description="Helical" evidence="8">
    <location>
        <begin position="365"/>
        <end position="387"/>
    </location>
</feature>
<keyword evidence="3 8" id="KW-0812">Transmembrane</keyword>
<dbReference type="PANTHER" id="PTHR23502:SF68">
    <property type="entry name" value="MULTIDRUG TRANSPORTER, PUTATIVE (AFU_ORTHOLOGUE AFUA_3G01120)-RELATED"/>
    <property type="match status" value="1"/>
</dbReference>
<keyword evidence="5 8" id="KW-0472">Membrane</keyword>
<evidence type="ECO:0000313" key="11">
    <source>
        <dbReference type="Proteomes" id="UP000720189"/>
    </source>
</evidence>
<dbReference type="FunFam" id="1.20.1250.20:FF:000011">
    <property type="entry name" value="MFS multidrug transporter, putative"/>
    <property type="match status" value="1"/>
</dbReference>
<dbReference type="AlphaFoldDB" id="A0A9P9GTX7"/>
<feature type="transmembrane region" description="Helical" evidence="8">
    <location>
        <begin position="407"/>
        <end position="426"/>
    </location>
</feature>
<feature type="transmembrane region" description="Helical" evidence="8">
    <location>
        <begin position="193"/>
        <end position="218"/>
    </location>
</feature>
<dbReference type="InterPro" id="IPR011701">
    <property type="entry name" value="MFS"/>
</dbReference>
<dbReference type="InterPro" id="IPR020846">
    <property type="entry name" value="MFS_dom"/>
</dbReference>
<dbReference type="Gene3D" id="1.20.1250.20">
    <property type="entry name" value="MFS general substrate transporter like domains"/>
    <property type="match status" value="1"/>
</dbReference>
<feature type="transmembrane region" description="Helical" evidence="8">
    <location>
        <begin position="253"/>
        <end position="276"/>
    </location>
</feature>
<evidence type="ECO:0000256" key="8">
    <source>
        <dbReference type="SAM" id="Phobius"/>
    </source>
</evidence>
<evidence type="ECO:0000256" key="6">
    <source>
        <dbReference type="ARBA" id="ARBA00023180"/>
    </source>
</evidence>
<feature type="compositionally biased region" description="Polar residues" evidence="7">
    <location>
        <begin position="44"/>
        <end position="61"/>
    </location>
</feature>
<comment type="caution">
    <text evidence="10">The sequence shown here is derived from an EMBL/GenBank/DDBJ whole genome shotgun (WGS) entry which is preliminary data.</text>
</comment>
<feature type="domain" description="Major facilitator superfamily (MFS) profile" evidence="9">
    <location>
        <begin position="101"/>
        <end position="527"/>
    </location>
</feature>